<evidence type="ECO:0000313" key="2">
    <source>
        <dbReference type="EMBL" id="MEE4592071.1"/>
    </source>
</evidence>
<organism evidence="2 3">
    <name type="scientific">Streptomyces asiaticus subsp. ignotus</name>
    <dbReference type="NCBI Taxonomy" id="3098222"/>
    <lineage>
        <taxon>Bacteria</taxon>
        <taxon>Bacillati</taxon>
        <taxon>Actinomycetota</taxon>
        <taxon>Actinomycetes</taxon>
        <taxon>Kitasatosporales</taxon>
        <taxon>Streptomycetaceae</taxon>
        <taxon>Streptomyces</taxon>
        <taxon>Streptomyces violaceusniger group</taxon>
    </lineage>
</organism>
<name>A0ABU7PSJ4_9ACTN</name>
<proteinExistence type="predicted"/>
<accession>A0ABU7PSJ4</accession>
<feature type="region of interest" description="Disordered" evidence="1">
    <location>
        <begin position="85"/>
        <end position="150"/>
    </location>
</feature>
<dbReference type="EMBL" id="JAZBJO010000003">
    <property type="protein sequence ID" value="MEE4592071.1"/>
    <property type="molecule type" value="Genomic_DNA"/>
</dbReference>
<evidence type="ECO:0000256" key="1">
    <source>
        <dbReference type="SAM" id="MobiDB-lite"/>
    </source>
</evidence>
<keyword evidence="3" id="KW-1185">Reference proteome</keyword>
<sequence>MPSGALSMCYLLCQRVAGRHIVSTRACSPMAGRWQPLAPPRGSDDRTASRLCHGPVMDFLRTWRTLPQTLLHSLWNGLVAFGALHMPPAQPPSEPQCHPERLRPDIPLTSQERALLASLRGPDPTPHAKQEPRPGRCPGRGSSGLRGFSR</sequence>
<reference evidence="2 3" key="1">
    <citation type="submission" date="2023-11" db="EMBL/GenBank/DDBJ databases">
        <title>30 novel species of actinomycetes from the DSMZ collection.</title>
        <authorList>
            <person name="Nouioui I."/>
        </authorList>
    </citation>
    <scope>NUCLEOTIDE SEQUENCE [LARGE SCALE GENOMIC DNA]</scope>
    <source>
        <strain evidence="2 3">DSM 41524</strain>
    </source>
</reference>
<evidence type="ECO:0000313" key="3">
    <source>
        <dbReference type="Proteomes" id="UP001354709"/>
    </source>
</evidence>
<dbReference type="Proteomes" id="UP001354709">
    <property type="component" value="Unassembled WGS sequence"/>
</dbReference>
<dbReference type="RefSeq" id="WP_330807440.1">
    <property type="nucleotide sequence ID" value="NZ_JAZBJO010000003.1"/>
</dbReference>
<gene>
    <name evidence="2" type="ORF">V2J94_09215</name>
</gene>
<protein>
    <submittedName>
        <fullName evidence="2">DUF6059 family protein</fullName>
    </submittedName>
</protein>
<comment type="caution">
    <text evidence="2">The sequence shown here is derived from an EMBL/GenBank/DDBJ whole genome shotgun (WGS) entry which is preliminary data.</text>
</comment>
<feature type="compositionally biased region" description="Low complexity" evidence="1">
    <location>
        <begin position="136"/>
        <end position="150"/>
    </location>
</feature>
<dbReference type="InterPro" id="IPR045701">
    <property type="entry name" value="DUF6059"/>
</dbReference>
<dbReference type="Pfam" id="PF19534">
    <property type="entry name" value="DUF6059"/>
    <property type="match status" value="1"/>
</dbReference>